<dbReference type="InterPro" id="IPR040976">
    <property type="entry name" value="Pkinase_fungal"/>
</dbReference>
<evidence type="ECO:0000313" key="2">
    <source>
        <dbReference type="EMBL" id="TGZ76154.1"/>
    </source>
</evidence>
<feature type="non-terminal residue" evidence="2">
    <location>
        <position position="1"/>
    </location>
</feature>
<dbReference type="PROSITE" id="PS50011">
    <property type="entry name" value="PROTEIN_KINASE_DOM"/>
    <property type="match status" value="1"/>
</dbReference>
<protein>
    <recommendedName>
        <fullName evidence="1">Protein kinase domain-containing protein</fullName>
    </recommendedName>
</protein>
<dbReference type="InterPro" id="IPR011009">
    <property type="entry name" value="Kinase-like_dom_sf"/>
</dbReference>
<sequence>FQTREELLLAFRSAIIGYRNMLKKGILHRDVSVNIIMISSSSTGGYLIDLDFAVLLSRQSASGAPHRTGTPEFMAIDVLVGRSHAPRHDLESFFYVLIW</sequence>
<dbReference type="STRING" id="341454.A0A4V3SHG4"/>
<keyword evidence="3" id="KW-1185">Reference proteome</keyword>
<dbReference type="InterPro" id="IPR000719">
    <property type="entry name" value="Prot_kinase_dom"/>
</dbReference>
<dbReference type="AlphaFoldDB" id="A0A4V3SHG4"/>
<feature type="domain" description="Protein kinase" evidence="1">
    <location>
        <begin position="1"/>
        <end position="99"/>
    </location>
</feature>
<dbReference type="OrthoDB" id="5584477at2759"/>
<evidence type="ECO:0000313" key="3">
    <source>
        <dbReference type="Proteomes" id="UP000298138"/>
    </source>
</evidence>
<dbReference type="Gene3D" id="1.10.510.10">
    <property type="entry name" value="Transferase(Phosphotransferase) domain 1"/>
    <property type="match status" value="1"/>
</dbReference>
<evidence type="ECO:0000259" key="1">
    <source>
        <dbReference type="PROSITE" id="PS50011"/>
    </source>
</evidence>
<dbReference type="PANTHER" id="PTHR38248:SF2">
    <property type="entry name" value="FUNK1 11"/>
    <property type="match status" value="1"/>
</dbReference>
<feature type="non-terminal residue" evidence="2">
    <location>
        <position position="99"/>
    </location>
</feature>
<organism evidence="2 3">
    <name type="scientific">Ascodesmis nigricans</name>
    <dbReference type="NCBI Taxonomy" id="341454"/>
    <lineage>
        <taxon>Eukaryota</taxon>
        <taxon>Fungi</taxon>
        <taxon>Dikarya</taxon>
        <taxon>Ascomycota</taxon>
        <taxon>Pezizomycotina</taxon>
        <taxon>Pezizomycetes</taxon>
        <taxon>Pezizales</taxon>
        <taxon>Ascodesmidaceae</taxon>
        <taxon>Ascodesmis</taxon>
    </lineage>
</organism>
<proteinExistence type="predicted"/>
<dbReference type="EMBL" id="ML220217">
    <property type="protein sequence ID" value="TGZ76154.1"/>
    <property type="molecule type" value="Genomic_DNA"/>
</dbReference>
<dbReference type="Proteomes" id="UP000298138">
    <property type="component" value="Unassembled WGS sequence"/>
</dbReference>
<dbReference type="PANTHER" id="PTHR38248">
    <property type="entry name" value="FUNK1 6"/>
    <property type="match status" value="1"/>
</dbReference>
<dbReference type="GO" id="GO:0004672">
    <property type="term" value="F:protein kinase activity"/>
    <property type="evidence" value="ECO:0007669"/>
    <property type="project" value="InterPro"/>
</dbReference>
<accession>A0A4V3SHG4</accession>
<gene>
    <name evidence="2" type="ORF">EX30DRAFT_292827</name>
</gene>
<dbReference type="SUPFAM" id="SSF56112">
    <property type="entry name" value="Protein kinase-like (PK-like)"/>
    <property type="match status" value="1"/>
</dbReference>
<dbReference type="GO" id="GO:0005524">
    <property type="term" value="F:ATP binding"/>
    <property type="evidence" value="ECO:0007669"/>
    <property type="project" value="InterPro"/>
</dbReference>
<name>A0A4V3SHG4_9PEZI</name>
<dbReference type="InParanoid" id="A0A4V3SHG4"/>
<reference evidence="2 3" key="1">
    <citation type="submission" date="2019-04" db="EMBL/GenBank/DDBJ databases">
        <title>Comparative genomics and transcriptomics to analyze fruiting body development in filamentous ascomycetes.</title>
        <authorList>
            <consortium name="DOE Joint Genome Institute"/>
            <person name="Lutkenhaus R."/>
            <person name="Traeger S."/>
            <person name="Breuer J."/>
            <person name="Kuo A."/>
            <person name="Lipzen A."/>
            <person name="Pangilinan J."/>
            <person name="Dilworth D."/>
            <person name="Sandor L."/>
            <person name="Poggeler S."/>
            <person name="Barry K."/>
            <person name="Grigoriev I.V."/>
            <person name="Nowrousian M."/>
        </authorList>
    </citation>
    <scope>NUCLEOTIDE SEQUENCE [LARGE SCALE GENOMIC DNA]</scope>
    <source>
        <strain evidence="2 3">CBS 389.68</strain>
    </source>
</reference>
<dbReference type="Pfam" id="PF17667">
    <property type="entry name" value="Pkinase_fungal"/>
    <property type="match status" value="1"/>
</dbReference>